<dbReference type="Proteomes" id="UP000026923">
    <property type="component" value="Unassembled WGS sequence"/>
</dbReference>
<protein>
    <submittedName>
        <fullName evidence="2">Uncharacterized protein</fullName>
    </submittedName>
</protein>
<gene>
    <name evidence="2" type="ORF">B597_018210</name>
</gene>
<keyword evidence="1" id="KW-0472">Membrane</keyword>
<keyword evidence="1" id="KW-0812">Transmembrane</keyword>
<reference evidence="2 3" key="1">
    <citation type="journal article" date="2013" name="Genome Announc.">
        <title>Draft Genome of the Nitrogen-Fixing Bacterium Pseudomonas stutzeri Strain KOS6 Isolated from Industrial Hydrocarbon Sludge.</title>
        <authorList>
            <person name="Grigoryeva T.V."/>
            <person name="Laikov A.V."/>
            <person name="Naumova R.P."/>
            <person name="Manolov A.I."/>
            <person name="Larin A.K."/>
            <person name="Karpova I.Y."/>
            <person name="Semashko T.A."/>
            <person name="Alexeev D.G."/>
            <person name="Kostryukova E.S."/>
            <person name="Muller R."/>
            <person name="Govorun V.M."/>
        </authorList>
    </citation>
    <scope>NUCLEOTIDE SEQUENCE [LARGE SCALE GENOMIC DNA]</scope>
    <source>
        <strain evidence="2 3">KOS6</strain>
    </source>
</reference>
<name>A0A061JNL3_STUST</name>
<dbReference type="eggNOG" id="ENOG5031FZX">
    <property type="taxonomic scope" value="Bacteria"/>
</dbReference>
<dbReference type="EMBL" id="AMCZ02000030">
    <property type="protein sequence ID" value="EWC39784.1"/>
    <property type="molecule type" value="Genomic_DNA"/>
</dbReference>
<feature type="transmembrane region" description="Helical" evidence="1">
    <location>
        <begin position="32"/>
        <end position="51"/>
    </location>
</feature>
<dbReference type="AlphaFoldDB" id="A0A061JNL3"/>
<evidence type="ECO:0000313" key="2">
    <source>
        <dbReference type="EMBL" id="EWC39784.1"/>
    </source>
</evidence>
<dbReference type="HOGENOM" id="CLU_198338_0_0_6"/>
<dbReference type="NCBIfam" id="NF041882">
    <property type="entry name" value="PA3371_fam"/>
    <property type="match status" value="1"/>
</dbReference>
<accession>A0A061JNL3</accession>
<proteinExistence type="predicted"/>
<comment type="caution">
    <text evidence="2">The sequence shown here is derived from an EMBL/GenBank/DDBJ whole genome shotgun (WGS) entry which is preliminary data.</text>
</comment>
<evidence type="ECO:0000256" key="1">
    <source>
        <dbReference type="SAM" id="Phobius"/>
    </source>
</evidence>
<sequence>MSRFAYICLVLTMISACGTFLFPQSLGVLAPAWKAGLGIFGLLFLVAMVIGRRIKFDPVLR</sequence>
<dbReference type="OrthoDB" id="7031296at2"/>
<organism evidence="2 3">
    <name type="scientific">Stutzerimonas stutzeri KOS6</name>
    <dbReference type="NCBI Taxonomy" id="1218352"/>
    <lineage>
        <taxon>Bacteria</taxon>
        <taxon>Pseudomonadati</taxon>
        <taxon>Pseudomonadota</taxon>
        <taxon>Gammaproteobacteria</taxon>
        <taxon>Pseudomonadales</taxon>
        <taxon>Pseudomonadaceae</taxon>
        <taxon>Stutzerimonas</taxon>
    </lineage>
</organism>
<dbReference type="RefSeq" id="WP_003292039.1">
    <property type="nucleotide sequence ID" value="NZ_KK020677.1"/>
</dbReference>
<keyword evidence="1" id="KW-1133">Transmembrane helix</keyword>
<dbReference type="InterPro" id="IPR049711">
    <property type="entry name" value="PA3371-like"/>
</dbReference>
<dbReference type="PROSITE" id="PS51257">
    <property type="entry name" value="PROKAR_LIPOPROTEIN"/>
    <property type="match status" value="1"/>
</dbReference>
<evidence type="ECO:0000313" key="3">
    <source>
        <dbReference type="Proteomes" id="UP000026923"/>
    </source>
</evidence>